<accession>A0A382L945</accession>
<dbReference type="SUPFAM" id="SSF52540">
    <property type="entry name" value="P-loop containing nucleoside triphosphate hydrolases"/>
    <property type="match status" value="1"/>
</dbReference>
<dbReference type="InterPro" id="IPR027417">
    <property type="entry name" value="P-loop_NTPase"/>
</dbReference>
<proteinExistence type="predicted"/>
<dbReference type="AlphaFoldDB" id="A0A382L945"/>
<dbReference type="EMBL" id="UINC01084606">
    <property type="protein sequence ID" value="SVC31411.1"/>
    <property type="molecule type" value="Genomic_DNA"/>
</dbReference>
<sequence>MYCNRASNKLRYTVPKICSIYMNKYYLHVGMHRTGTKFFQHKVFPNLPTDKFTYNPPKMTQLVGDLIKADEDDSPFVIDAINNERQILQDTTDTTVLISREIMSGDCFSFYQDNERTSRRLSMAFPEAHIICFLRFQVDWIVSCYRESLHEHHYQSLDQFLSIHPHGDGFVCNRYQDLNLDEVISGLIDKFGKQQVSFFFFEHLRSDKLALISKLSHVLDTAPVQVTEDFRRLPNRGYSAFAIKLSIVRYNIMKQLGLKTLSIHRPIVFFGDKGIPAGFKHLSVLAEDKYWHDGFLRDNEEVRSKDYPHLSVRERIRMALSWRSIVKRGVDSMLYWDWDLLGTRRAELEAFFREQNIRM</sequence>
<evidence type="ECO:0000313" key="1">
    <source>
        <dbReference type="EMBL" id="SVC31411.1"/>
    </source>
</evidence>
<reference evidence="1" key="1">
    <citation type="submission" date="2018-05" db="EMBL/GenBank/DDBJ databases">
        <authorList>
            <person name="Lanie J.A."/>
            <person name="Ng W.-L."/>
            <person name="Kazmierczak K.M."/>
            <person name="Andrzejewski T.M."/>
            <person name="Davidsen T.M."/>
            <person name="Wayne K.J."/>
            <person name="Tettelin H."/>
            <person name="Glass J.I."/>
            <person name="Rusch D."/>
            <person name="Podicherti R."/>
            <person name="Tsui H.-C.T."/>
            <person name="Winkler M.E."/>
        </authorList>
    </citation>
    <scope>NUCLEOTIDE SEQUENCE</scope>
</reference>
<evidence type="ECO:0008006" key="2">
    <source>
        <dbReference type="Google" id="ProtNLM"/>
    </source>
</evidence>
<protein>
    <recommendedName>
        <fullName evidence="2">Sulfotransferase domain-containing protein</fullName>
    </recommendedName>
</protein>
<organism evidence="1">
    <name type="scientific">marine metagenome</name>
    <dbReference type="NCBI Taxonomy" id="408172"/>
    <lineage>
        <taxon>unclassified sequences</taxon>
        <taxon>metagenomes</taxon>
        <taxon>ecological metagenomes</taxon>
    </lineage>
</organism>
<feature type="non-terminal residue" evidence="1">
    <location>
        <position position="359"/>
    </location>
</feature>
<name>A0A382L945_9ZZZZ</name>
<dbReference type="Gene3D" id="3.40.50.300">
    <property type="entry name" value="P-loop containing nucleotide triphosphate hydrolases"/>
    <property type="match status" value="1"/>
</dbReference>
<gene>
    <name evidence="1" type="ORF">METZ01_LOCUS284265</name>
</gene>